<dbReference type="AlphaFoldDB" id="A0A9Q5I0F2"/>
<organism evidence="5 6">
    <name type="scientific">Sanghuangporus baumii</name>
    <name type="common">Phellinus baumii</name>
    <dbReference type="NCBI Taxonomy" id="108892"/>
    <lineage>
        <taxon>Eukaryota</taxon>
        <taxon>Fungi</taxon>
        <taxon>Dikarya</taxon>
        <taxon>Basidiomycota</taxon>
        <taxon>Agaricomycotina</taxon>
        <taxon>Agaricomycetes</taxon>
        <taxon>Hymenochaetales</taxon>
        <taxon>Hymenochaetaceae</taxon>
        <taxon>Sanghuangporus</taxon>
    </lineage>
</organism>
<dbReference type="Proteomes" id="UP000757232">
    <property type="component" value="Unassembled WGS sequence"/>
</dbReference>
<dbReference type="GO" id="GO:0005763">
    <property type="term" value="C:mitochondrial small ribosomal subunit"/>
    <property type="evidence" value="ECO:0007669"/>
    <property type="project" value="TreeGrafter"/>
</dbReference>
<dbReference type="PANTHER" id="PTHR21569:SF1">
    <property type="entry name" value="SMALL RIBOSOMAL SUBUNIT PROTEIN US9M"/>
    <property type="match status" value="1"/>
</dbReference>
<protein>
    <submittedName>
        <fullName evidence="5">Ribosomal protein S5 domain 2-like protein</fullName>
    </submittedName>
</protein>
<keyword evidence="6" id="KW-1185">Reference proteome</keyword>
<dbReference type="PROSITE" id="PS00360">
    <property type="entry name" value="RIBOSOMAL_S9"/>
    <property type="match status" value="1"/>
</dbReference>
<proteinExistence type="inferred from homology"/>
<dbReference type="PANTHER" id="PTHR21569">
    <property type="entry name" value="RIBOSOMAL PROTEIN S9"/>
    <property type="match status" value="1"/>
</dbReference>
<accession>A0A9Q5I0F2</accession>
<dbReference type="InterPro" id="IPR020568">
    <property type="entry name" value="Ribosomal_Su5_D2-typ_SF"/>
</dbReference>
<gene>
    <name evidence="5" type="ORF">A7U60_g3473</name>
</gene>
<evidence type="ECO:0000256" key="2">
    <source>
        <dbReference type="ARBA" id="ARBA00022980"/>
    </source>
</evidence>
<sequence>MALLCRRAASSLSVRPYFAYFRFFTSSAHLSAIKRPPGSPTFYTGRAAFYDYVAALERAINHTRGTLKILQLSPLPEFALRSLPSPVSAWKSKDELESALTAKLSASRHRRLVQLLNQLNDYRRIASTAGHDDLAQGLDRVLEMFERPDKEQHLRRGQRKPIVIDEHGRAYAYGARKTSSARVWVISSEYATAAKTQAGNASPPVTEILVNNMPLNEYFKIPADRERVLRPFQLAALLGAYNVFAIVRGGGISGQAGAVANGIAKGLAAHVPDVELILRRAKLLRRDPRMVERKKTGRAKARKGFAAKLLRRDPRMVERKKTGRAKARKGYTWVKR</sequence>
<dbReference type="GO" id="GO:0003723">
    <property type="term" value="F:RNA binding"/>
    <property type="evidence" value="ECO:0007669"/>
    <property type="project" value="TreeGrafter"/>
</dbReference>
<keyword evidence="3 4" id="KW-0687">Ribonucleoprotein</keyword>
<evidence type="ECO:0000256" key="1">
    <source>
        <dbReference type="ARBA" id="ARBA00005251"/>
    </source>
</evidence>
<dbReference type="InterPro" id="IPR014721">
    <property type="entry name" value="Ribsml_uS5_D2-typ_fold_subgr"/>
</dbReference>
<dbReference type="Pfam" id="PF00380">
    <property type="entry name" value="Ribosomal_S9"/>
    <property type="match status" value="2"/>
</dbReference>
<dbReference type="EMBL" id="LNZH02000157">
    <property type="protein sequence ID" value="OCB89383.1"/>
    <property type="molecule type" value="Genomic_DNA"/>
</dbReference>
<keyword evidence="2 4" id="KW-0689">Ribosomal protein</keyword>
<dbReference type="GO" id="GO:0003735">
    <property type="term" value="F:structural constituent of ribosome"/>
    <property type="evidence" value="ECO:0007669"/>
    <property type="project" value="InterPro"/>
</dbReference>
<comment type="caution">
    <text evidence="5">The sequence shown here is derived from an EMBL/GenBank/DDBJ whole genome shotgun (WGS) entry which is preliminary data.</text>
</comment>
<dbReference type="OrthoDB" id="10254627at2759"/>
<reference evidence="5" key="1">
    <citation type="submission" date="2016-06" db="EMBL/GenBank/DDBJ databases">
        <title>Draft Genome sequence of the fungus Inonotus baumii.</title>
        <authorList>
            <person name="Zhu H."/>
            <person name="Lin W."/>
        </authorList>
    </citation>
    <scope>NUCLEOTIDE SEQUENCE</scope>
    <source>
        <strain evidence="5">821</strain>
    </source>
</reference>
<dbReference type="GO" id="GO:0006412">
    <property type="term" value="P:translation"/>
    <property type="evidence" value="ECO:0007669"/>
    <property type="project" value="InterPro"/>
</dbReference>
<name>A0A9Q5I0F2_SANBA</name>
<dbReference type="InterPro" id="IPR000754">
    <property type="entry name" value="Ribosomal_uS9"/>
</dbReference>
<evidence type="ECO:0000256" key="4">
    <source>
        <dbReference type="RuleBase" id="RU003815"/>
    </source>
</evidence>
<evidence type="ECO:0000256" key="3">
    <source>
        <dbReference type="ARBA" id="ARBA00023274"/>
    </source>
</evidence>
<dbReference type="Gene3D" id="3.30.230.10">
    <property type="match status" value="2"/>
</dbReference>
<comment type="similarity">
    <text evidence="1 4">Belongs to the universal ribosomal protein uS9 family.</text>
</comment>
<evidence type="ECO:0000313" key="6">
    <source>
        <dbReference type="Proteomes" id="UP000757232"/>
    </source>
</evidence>
<evidence type="ECO:0000313" key="5">
    <source>
        <dbReference type="EMBL" id="OCB89383.1"/>
    </source>
</evidence>
<dbReference type="InterPro" id="IPR020574">
    <property type="entry name" value="Ribosomal_uS9_CS"/>
</dbReference>
<dbReference type="SUPFAM" id="SSF54211">
    <property type="entry name" value="Ribosomal protein S5 domain 2-like"/>
    <property type="match status" value="2"/>
</dbReference>